<dbReference type="Proteomes" id="UP001329430">
    <property type="component" value="Chromosome 5"/>
</dbReference>
<feature type="transmembrane region" description="Helical" evidence="1">
    <location>
        <begin position="79"/>
        <end position="99"/>
    </location>
</feature>
<feature type="transmembrane region" description="Helical" evidence="1">
    <location>
        <begin position="722"/>
        <end position="739"/>
    </location>
</feature>
<comment type="caution">
    <text evidence="2">The sequence shown here is derived from an EMBL/GenBank/DDBJ whole genome shotgun (WGS) entry which is preliminary data.</text>
</comment>
<feature type="transmembrane region" description="Helical" evidence="1">
    <location>
        <begin position="52"/>
        <end position="72"/>
    </location>
</feature>
<keyword evidence="1" id="KW-0472">Membrane</keyword>
<dbReference type="InterPro" id="IPR036259">
    <property type="entry name" value="MFS_trans_sf"/>
</dbReference>
<organism evidence="2 3">
    <name type="scientific">Pyrocoelia pectoralis</name>
    <dbReference type="NCBI Taxonomy" id="417401"/>
    <lineage>
        <taxon>Eukaryota</taxon>
        <taxon>Metazoa</taxon>
        <taxon>Ecdysozoa</taxon>
        <taxon>Arthropoda</taxon>
        <taxon>Hexapoda</taxon>
        <taxon>Insecta</taxon>
        <taxon>Pterygota</taxon>
        <taxon>Neoptera</taxon>
        <taxon>Endopterygota</taxon>
        <taxon>Coleoptera</taxon>
        <taxon>Polyphaga</taxon>
        <taxon>Elateriformia</taxon>
        <taxon>Elateroidea</taxon>
        <taxon>Lampyridae</taxon>
        <taxon>Lampyrinae</taxon>
        <taxon>Pyrocoelia</taxon>
    </lineage>
</organism>
<keyword evidence="1" id="KW-1133">Transmembrane helix</keyword>
<name>A0AAN7ZF91_9COLE</name>
<dbReference type="PANTHER" id="PTHR11360:SF237">
    <property type="entry name" value="MONOCARBOXYLATE TRANSPORTER 12-B-LIKE PROTEIN"/>
    <property type="match status" value="1"/>
</dbReference>
<keyword evidence="3" id="KW-1185">Reference proteome</keyword>
<proteinExistence type="predicted"/>
<feature type="transmembrane region" description="Helical" evidence="1">
    <location>
        <begin position="487"/>
        <end position="508"/>
    </location>
</feature>
<protein>
    <recommendedName>
        <fullName evidence="4">Major facilitator superfamily (MFS) profile domain-containing protein</fullName>
    </recommendedName>
</protein>
<dbReference type="InterPro" id="IPR011701">
    <property type="entry name" value="MFS"/>
</dbReference>
<feature type="transmembrane region" description="Helical" evidence="1">
    <location>
        <begin position="684"/>
        <end position="701"/>
    </location>
</feature>
<feature type="transmembrane region" description="Helical" evidence="1">
    <location>
        <begin position="514"/>
        <end position="537"/>
    </location>
</feature>
<feature type="transmembrane region" description="Helical" evidence="1">
    <location>
        <begin position="751"/>
        <end position="773"/>
    </location>
</feature>
<dbReference type="AlphaFoldDB" id="A0AAN7ZF91"/>
<feature type="transmembrane region" description="Helical" evidence="1">
    <location>
        <begin position="12"/>
        <end position="32"/>
    </location>
</feature>
<feature type="transmembrane region" description="Helical" evidence="1">
    <location>
        <begin position="173"/>
        <end position="191"/>
    </location>
</feature>
<keyword evidence="1" id="KW-0812">Transmembrane</keyword>
<dbReference type="Gene3D" id="1.20.1250.20">
    <property type="entry name" value="MFS general substrate transporter like domains"/>
    <property type="match status" value="2"/>
</dbReference>
<evidence type="ECO:0000256" key="1">
    <source>
        <dbReference type="SAM" id="Phobius"/>
    </source>
</evidence>
<sequence length="778" mass="85591">MNGRKKFVSPDGGWGWIIMIAYVANNILIVPMQQSFGLLFKDTFKVLEMSGVNVASIISTNTASAELVGLVTGPLLKRFSMRTVSVLGAISFTIGVTTLTFAKSYIAYMISYGFLTGIGVGLIRLTSRLSLNLYFNKRRGKVIGVAISLRSTGSLIFPYIVVLLLSLYTTPGAVLIIGGICFHTVCVSLLIRPVEWYMKSEAPATIQQGIVSCTNLDFVANRNEEQEVEHAPKGKLQQVIHFYDLSLFKNPRFLSTSFGVTLTAFADLSFSTLFPLILGDLRLSNLEIATFVSTSYISNIIIRFTIPFIGDYFKRSSRFMYCLSCYLVILGRFVIVFFSKSTASTALPILWGIAKGMRTVYWSVIIADNTPREQMASGESIQSVLNGVACLICGPFLGLIKDVSGTYVSCVYVLNAVTFVTCCLWTTDLHNLHSKMEGRKNLVPPDGGWGWIIMFAYIANNILIIPVQQTFGLLFKDTFKLLEMSGVNVASIISTNTASAELVGIVTGPLLKRFSIRTVSVLGAISFTVGITTLTFAKSYIAYMISYGFLTDVEVSLLDSGNEQQEVEHAPKSKLQQIIHLYDLSLFKNPRFLSTTLGVTLTAFADLSFSPLFPLILGDLGLSNIEIATFVSTSYISNIIIRFTIPFIGDYFKRSSRFMYCLSCYLVIVGRFLIVFFSKSSASAALPILWGIAKGIRSVYWNVIVADNTPRGQMASGESIQIVLNGVACLICGPFLGLIKDVSGTYVSCVYVLNAVTSVTCCLWTVEGIYHLLKKKKR</sequence>
<feature type="transmembrane region" description="Helical" evidence="1">
    <location>
        <begin position="657"/>
        <end position="678"/>
    </location>
</feature>
<feature type="transmembrane region" description="Helical" evidence="1">
    <location>
        <begin position="381"/>
        <end position="400"/>
    </location>
</feature>
<feature type="transmembrane region" description="Helical" evidence="1">
    <location>
        <begin position="318"/>
        <end position="338"/>
    </location>
</feature>
<evidence type="ECO:0008006" key="4">
    <source>
        <dbReference type="Google" id="ProtNLM"/>
    </source>
</evidence>
<dbReference type="SUPFAM" id="SSF103473">
    <property type="entry name" value="MFS general substrate transporter"/>
    <property type="match status" value="2"/>
</dbReference>
<feature type="transmembrane region" description="Helical" evidence="1">
    <location>
        <begin position="253"/>
        <end position="276"/>
    </location>
</feature>
<feature type="transmembrane region" description="Helical" evidence="1">
    <location>
        <begin position="447"/>
        <end position="467"/>
    </location>
</feature>
<feature type="transmembrane region" description="Helical" evidence="1">
    <location>
        <begin position="407"/>
        <end position="427"/>
    </location>
</feature>
<feature type="transmembrane region" description="Helical" evidence="1">
    <location>
        <begin position="147"/>
        <end position="167"/>
    </location>
</feature>
<dbReference type="PANTHER" id="PTHR11360">
    <property type="entry name" value="MONOCARBOXYLATE TRANSPORTER"/>
    <property type="match status" value="1"/>
</dbReference>
<feature type="transmembrane region" description="Helical" evidence="1">
    <location>
        <begin position="625"/>
        <end position="645"/>
    </location>
</feature>
<feature type="transmembrane region" description="Helical" evidence="1">
    <location>
        <begin position="288"/>
        <end position="306"/>
    </location>
</feature>
<dbReference type="EMBL" id="JAVRBK010000005">
    <property type="protein sequence ID" value="KAK5644015.1"/>
    <property type="molecule type" value="Genomic_DNA"/>
</dbReference>
<feature type="transmembrane region" description="Helical" evidence="1">
    <location>
        <begin position="105"/>
        <end position="126"/>
    </location>
</feature>
<feature type="transmembrane region" description="Helical" evidence="1">
    <location>
        <begin position="592"/>
        <end position="613"/>
    </location>
</feature>
<gene>
    <name evidence="2" type="ORF">RI129_007860</name>
</gene>
<dbReference type="Pfam" id="PF07690">
    <property type="entry name" value="MFS_1"/>
    <property type="match status" value="2"/>
</dbReference>
<evidence type="ECO:0000313" key="3">
    <source>
        <dbReference type="Proteomes" id="UP001329430"/>
    </source>
</evidence>
<dbReference type="GO" id="GO:0008028">
    <property type="term" value="F:monocarboxylic acid transmembrane transporter activity"/>
    <property type="evidence" value="ECO:0007669"/>
    <property type="project" value="TreeGrafter"/>
</dbReference>
<accession>A0AAN7ZF91</accession>
<dbReference type="InterPro" id="IPR050327">
    <property type="entry name" value="Proton-linked_MCT"/>
</dbReference>
<evidence type="ECO:0000313" key="2">
    <source>
        <dbReference type="EMBL" id="KAK5644015.1"/>
    </source>
</evidence>
<reference evidence="2 3" key="1">
    <citation type="journal article" date="2024" name="Insects">
        <title>An Improved Chromosome-Level Genome Assembly of the Firefly Pyrocoelia pectoralis.</title>
        <authorList>
            <person name="Fu X."/>
            <person name="Meyer-Rochow V.B."/>
            <person name="Ballantyne L."/>
            <person name="Zhu X."/>
        </authorList>
    </citation>
    <scope>NUCLEOTIDE SEQUENCE [LARGE SCALE GENOMIC DNA]</scope>
    <source>
        <strain evidence="2">XCY_ONT2</strain>
    </source>
</reference>